<comment type="caution">
    <text evidence="1">The sequence shown here is derived from an EMBL/GenBank/DDBJ whole genome shotgun (WGS) entry which is preliminary data.</text>
</comment>
<reference evidence="1" key="1">
    <citation type="submission" date="2022-07" db="EMBL/GenBank/DDBJ databases">
        <title>Genome Sequence of Phlebia brevispora.</title>
        <authorList>
            <person name="Buettner E."/>
        </authorList>
    </citation>
    <scope>NUCLEOTIDE SEQUENCE</scope>
    <source>
        <strain evidence="1">MPL23</strain>
    </source>
</reference>
<dbReference type="EMBL" id="JANHOG010000049">
    <property type="protein sequence ID" value="KAJ3559036.1"/>
    <property type="molecule type" value="Genomic_DNA"/>
</dbReference>
<accession>A0ACC1TDQ7</accession>
<dbReference type="Proteomes" id="UP001148662">
    <property type="component" value="Unassembled WGS sequence"/>
</dbReference>
<keyword evidence="2" id="KW-1185">Reference proteome</keyword>
<evidence type="ECO:0000313" key="1">
    <source>
        <dbReference type="EMBL" id="KAJ3559036.1"/>
    </source>
</evidence>
<organism evidence="1 2">
    <name type="scientific">Phlebia brevispora</name>
    <dbReference type="NCBI Taxonomy" id="194682"/>
    <lineage>
        <taxon>Eukaryota</taxon>
        <taxon>Fungi</taxon>
        <taxon>Dikarya</taxon>
        <taxon>Basidiomycota</taxon>
        <taxon>Agaricomycotina</taxon>
        <taxon>Agaricomycetes</taxon>
        <taxon>Polyporales</taxon>
        <taxon>Meruliaceae</taxon>
        <taxon>Phlebia</taxon>
    </lineage>
</organism>
<gene>
    <name evidence="1" type="ORF">NM688_g580</name>
</gene>
<protein>
    <submittedName>
        <fullName evidence="1">Uncharacterized protein</fullName>
    </submittedName>
</protein>
<name>A0ACC1TDQ7_9APHY</name>
<sequence length="635" mass="70415">MGQRHQAFLVARVVPRGGTEAEYRCIAAFHNQWCYGTLPLRAARRCLTLVQQKENAEIIREELHSIDGKYSHGRRSDIPAMSCPFTASLLGMSYAVNLCTSHGPYMACGALKYGVLEASMGSWDGDNDDGITVIDVTDPENPTYCFLFYDCRLLNAREYISNYYEIPTPKEGETLEPFEQSKVDSVAALEDERLLDPYVLVEAWPWEYSLNSSNESEDPTDATAESIPGLRIPTLMDLSLRSAVTSGLDSGDTKRIEDMLWLPGKADIVRDILYSQSPFPDTGVPLLTKLAEYQLSGAMSLDLSGLELSDTQVVQVASSFSGLSSLNLSRNPRITATVVEGLVSNLPRLKRLVLMNCPSVQNEDINALISSQPKLFFKLEALMHPAFLTPDNAALWTPNFTAFTVHEVYQGVSLPLFTPSGIMRGLADFLEAALECDPYEIDNSGGFGIAAALTAAYRDDGKLWSERSVVAIPGLQFRQVAFDGTTPWMFLFALSRDEYPRDSEPKGWARAPNKRKNGRSDVEHTKEDSSKVEAERAKVEGSEGKPAHQADKPKPSMNVEVHDVRGFVRLTQEEGRPSVPEELVVRVEELFKKVAETCGQQGRVNNSGLLSPEGALRRLEAVRDQQELVRSYQDH</sequence>
<proteinExistence type="predicted"/>
<evidence type="ECO:0000313" key="2">
    <source>
        <dbReference type="Proteomes" id="UP001148662"/>
    </source>
</evidence>